<evidence type="ECO:0000256" key="2">
    <source>
        <dbReference type="SAM" id="SignalP"/>
    </source>
</evidence>
<proteinExistence type="predicted"/>
<evidence type="ECO:0000313" key="4">
    <source>
        <dbReference type="EMBL" id="KAF2152770.1"/>
    </source>
</evidence>
<dbReference type="EMBL" id="ML996086">
    <property type="protein sequence ID" value="KAF2152770.1"/>
    <property type="molecule type" value="Genomic_DNA"/>
</dbReference>
<organism evidence="4 5">
    <name type="scientific">Myriangium duriaei CBS 260.36</name>
    <dbReference type="NCBI Taxonomy" id="1168546"/>
    <lineage>
        <taxon>Eukaryota</taxon>
        <taxon>Fungi</taxon>
        <taxon>Dikarya</taxon>
        <taxon>Ascomycota</taxon>
        <taxon>Pezizomycotina</taxon>
        <taxon>Dothideomycetes</taxon>
        <taxon>Dothideomycetidae</taxon>
        <taxon>Myriangiales</taxon>
        <taxon>Myriangiaceae</taxon>
        <taxon>Myriangium</taxon>
    </lineage>
</organism>
<feature type="compositionally biased region" description="Polar residues" evidence="1">
    <location>
        <begin position="275"/>
        <end position="285"/>
    </location>
</feature>
<feature type="chain" id="PRO_5040277464" description="Deoxyribonuclease NucA/NucB domain-containing protein" evidence="2">
    <location>
        <begin position="18"/>
        <end position="338"/>
    </location>
</feature>
<comment type="caution">
    <text evidence="4">The sequence shown here is derived from an EMBL/GenBank/DDBJ whole genome shotgun (WGS) entry which is preliminary data.</text>
</comment>
<gene>
    <name evidence="4" type="ORF">K461DRAFT_313393</name>
</gene>
<keyword evidence="5" id="KW-1185">Reference proteome</keyword>
<feature type="compositionally biased region" description="Basic and acidic residues" evidence="1">
    <location>
        <begin position="223"/>
        <end position="242"/>
    </location>
</feature>
<evidence type="ECO:0000259" key="3">
    <source>
        <dbReference type="Pfam" id="PF14040"/>
    </source>
</evidence>
<dbReference type="Pfam" id="PF14040">
    <property type="entry name" value="DNase_NucA_NucB"/>
    <property type="match status" value="1"/>
</dbReference>
<evidence type="ECO:0000256" key="1">
    <source>
        <dbReference type="SAM" id="MobiDB-lite"/>
    </source>
</evidence>
<sequence>MVGKLFYLSILYDVSIAAPTADRRGVSSSLLRRGDRGSKTNPIPATFDITQWPDIAEENCYVMFCKLNGNRLFQRLAELGNKGDPPKNRKKAGAAQGPFRKDDDHRKVEKINADTTSAEEFPWASTQQGGPQAYILPATEAQQNAQKLGIKGGYDRADLIESQWFTINFKTASGAKYGKYCDALFNTKSNSICTEDPEITLFGTRGVKLSKYIYKADYNPDEPPAKRVKYEHAPPTKGDSDVKGQSPKPKDSSTAPTSPTSNSPDTKVPKVPSIGPTNPTNNSPDTKVLESRPKIPPTSPKSDVQPPQSQSKDVPKTPLKSPPRSLSRSSSRTSRKPL</sequence>
<feature type="domain" description="Deoxyribonuclease NucA/NucB" evidence="3">
    <location>
        <begin position="77"/>
        <end position="166"/>
    </location>
</feature>
<feature type="region of interest" description="Disordered" evidence="1">
    <location>
        <begin position="217"/>
        <end position="338"/>
    </location>
</feature>
<protein>
    <recommendedName>
        <fullName evidence="3">Deoxyribonuclease NucA/NucB domain-containing protein</fullName>
    </recommendedName>
</protein>
<dbReference type="AlphaFoldDB" id="A0A9P4J3V6"/>
<dbReference type="Proteomes" id="UP000799439">
    <property type="component" value="Unassembled WGS sequence"/>
</dbReference>
<feature type="compositionally biased region" description="Low complexity" evidence="1">
    <location>
        <begin position="252"/>
        <end position="266"/>
    </location>
</feature>
<feature type="region of interest" description="Disordered" evidence="1">
    <location>
        <begin position="79"/>
        <end position="107"/>
    </location>
</feature>
<name>A0A9P4J3V6_9PEZI</name>
<reference evidence="4" key="1">
    <citation type="journal article" date="2020" name="Stud. Mycol.">
        <title>101 Dothideomycetes genomes: a test case for predicting lifestyles and emergence of pathogens.</title>
        <authorList>
            <person name="Haridas S."/>
            <person name="Albert R."/>
            <person name="Binder M."/>
            <person name="Bloem J."/>
            <person name="Labutti K."/>
            <person name="Salamov A."/>
            <person name="Andreopoulos B."/>
            <person name="Baker S."/>
            <person name="Barry K."/>
            <person name="Bills G."/>
            <person name="Bluhm B."/>
            <person name="Cannon C."/>
            <person name="Castanera R."/>
            <person name="Culley D."/>
            <person name="Daum C."/>
            <person name="Ezra D."/>
            <person name="Gonzalez J."/>
            <person name="Henrissat B."/>
            <person name="Kuo A."/>
            <person name="Liang C."/>
            <person name="Lipzen A."/>
            <person name="Lutzoni F."/>
            <person name="Magnuson J."/>
            <person name="Mondo S."/>
            <person name="Nolan M."/>
            <person name="Ohm R."/>
            <person name="Pangilinan J."/>
            <person name="Park H.-J."/>
            <person name="Ramirez L."/>
            <person name="Alfaro M."/>
            <person name="Sun H."/>
            <person name="Tritt A."/>
            <person name="Yoshinaga Y."/>
            <person name="Zwiers L.-H."/>
            <person name="Turgeon B."/>
            <person name="Goodwin S."/>
            <person name="Spatafora J."/>
            <person name="Crous P."/>
            <person name="Grigoriev I."/>
        </authorList>
    </citation>
    <scope>NUCLEOTIDE SEQUENCE</scope>
    <source>
        <strain evidence="4">CBS 260.36</strain>
    </source>
</reference>
<feature type="compositionally biased region" description="Polar residues" evidence="1">
    <location>
        <begin position="300"/>
        <end position="312"/>
    </location>
</feature>
<keyword evidence="2" id="KW-0732">Signal</keyword>
<evidence type="ECO:0000313" key="5">
    <source>
        <dbReference type="Proteomes" id="UP000799439"/>
    </source>
</evidence>
<feature type="signal peptide" evidence="2">
    <location>
        <begin position="1"/>
        <end position="17"/>
    </location>
</feature>
<dbReference type="OrthoDB" id="3659543at2759"/>
<accession>A0A9P4J3V6</accession>
<dbReference type="InterPro" id="IPR029476">
    <property type="entry name" value="DNase_NucA_NucB"/>
</dbReference>
<feature type="compositionally biased region" description="Low complexity" evidence="1">
    <location>
        <begin position="316"/>
        <end position="332"/>
    </location>
</feature>